<gene>
    <name evidence="2" type="ORF">JRO89_XSUnG0139900</name>
</gene>
<comment type="caution">
    <text evidence="2">The sequence shown here is derived from an EMBL/GenBank/DDBJ whole genome shotgun (WGS) entry which is preliminary data.</text>
</comment>
<dbReference type="PANTHER" id="PTHR23111:SF29">
    <property type="entry name" value="OS07G0404300 PROTEIN"/>
    <property type="match status" value="1"/>
</dbReference>
<reference evidence="2 3" key="1">
    <citation type="submission" date="2021-02" db="EMBL/GenBank/DDBJ databases">
        <title>Plant Genome Project.</title>
        <authorList>
            <person name="Zhang R.-G."/>
        </authorList>
    </citation>
    <scope>NUCLEOTIDE SEQUENCE [LARGE SCALE GENOMIC DNA]</scope>
    <source>
        <tissue evidence="2">Leaves</tissue>
    </source>
</reference>
<name>A0ABQ8GY33_9ROSI</name>
<dbReference type="Gene3D" id="4.10.1060.10">
    <property type="entry name" value="Zinc finger, RanBP2-type"/>
    <property type="match status" value="1"/>
</dbReference>
<evidence type="ECO:0000313" key="3">
    <source>
        <dbReference type="Proteomes" id="UP000827721"/>
    </source>
</evidence>
<keyword evidence="3" id="KW-1185">Reference proteome</keyword>
<dbReference type="EMBL" id="JAFEMO010000360">
    <property type="protein sequence ID" value="KAH7519079.1"/>
    <property type="molecule type" value="Genomic_DNA"/>
</dbReference>
<dbReference type="Proteomes" id="UP000827721">
    <property type="component" value="Unassembled WGS sequence"/>
</dbReference>
<dbReference type="PANTHER" id="PTHR23111">
    <property type="entry name" value="ZINC FINGER PROTEIN"/>
    <property type="match status" value="1"/>
</dbReference>
<evidence type="ECO:0000256" key="1">
    <source>
        <dbReference type="SAM" id="MobiDB-lite"/>
    </source>
</evidence>
<proteinExistence type="predicted"/>
<feature type="region of interest" description="Disordered" evidence="1">
    <location>
        <begin position="213"/>
        <end position="234"/>
    </location>
</feature>
<accession>A0ABQ8GY33</accession>
<protein>
    <submittedName>
        <fullName evidence="2">Uncharacterized protein</fullName>
    </submittedName>
</protein>
<sequence length="234" mass="27240">MMRRKRKEMRGFERESFDPLNGSVVNKSLLKQKSVKTVVRKLLHEVVKLSGNRLLLLKNIGVRFDFMNFAKNTVCLQCDAQRPKRQLLPGECMGMPRVSLQCFITNRCNFLNYRRNIWACFHCDCKRPPDDFMDNKMEERQQGLNMRMEKIAKRPEVSNAWNFDFDDDDESDGADVAAFEYADSPTKGEDSALVSQAHAENFGEHEYDFNKSRTVRSAHERGHSYLDRNRSGVE</sequence>
<organism evidence="2 3">
    <name type="scientific">Xanthoceras sorbifolium</name>
    <dbReference type="NCBI Taxonomy" id="99658"/>
    <lineage>
        <taxon>Eukaryota</taxon>
        <taxon>Viridiplantae</taxon>
        <taxon>Streptophyta</taxon>
        <taxon>Embryophyta</taxon>
        <taxon>Tracheophyta</taxon>
        <taxon>Spermatophyta</taxon>
        <taxon>Magnoliopsida</taxon>
        <taxon>eudicotyledons</taxon>
        <taxon>Gunneridae</taxon>
        <taxon>Pentapetalae</taxon>
        <taxon>rosids</taxon>
        <taxon>malvids</taxon>
        <taxon>Sapindales</taxon>
        <taxon>Sapindaceae</taxon>
        <taxon>Xanthoceroideae</taxon>
        <taxon>Xanthoceras</taxon>
    </lineage>
</organism>
<evidence type="ECO:0000313" key="2">
    <source>
        <dbReference type="EMBL" id="KAH7519079.1"/>
    </source>
</evidence>